<dbReference type="PANTHER" id="PTHR42801">
    <property type="entry name" value="THIOREDOXIN-DEPENDENT PEROXIDE REDUCTASE"/>
    <property type="match status" value="1"/>
</dbReference>
<dbReference type="Proteomes" id="UP000625316">
    <property type="component" value="Unassembled WGS sequence"/>
</dbReference>
<dbReference type="CDD" id="cd03017">
    <property type="entry name" value="PRX_BCP"/>
    <property type="match status" value="1"/>
</dbReference>
<dbReference type="FunFam" id="3.40.30.10:FF:000007">
    <property type="entry name" value="Thioredoxin-dependent thiol peroxidase"/>
    <property type="match status" value="1"/>
</dbReference>
<evidence type="ECO:0000256" key="10">
    <source>
        <dbReference type="ARBA" id="ARBA00038489"/>
    </source>
</evidence>
<evidence type="ECO:0000256" key="13">
    <source>
        <dbReference type="PIRSR" id="PIRSR000239-1"/>
    </source>
</evidence>
<evidence type="ECO:0000256" key="7">
    <source>
        <dbReference type="ARBA" id="ARBA00023157"/>
    </source>
</evidence>
<dbReference type="GO" id="GO:0034599">
    <property type="term" value="P:cellular response to oxidative stress"/>
    <property type="evidence" value="ECO:0007669"/>
    <property type="project" value="TreeGrafter"/>
</dbReference>
<keyword evidence="8" id="KW-0676">Redox-active center</keyword>
<comment type="function">
    <text evidence="1">Thiol-specific peroxidase that catalyzes the reduction of hydrogen peroxide and organic hydroperoxides to water and alcohols, respectively. Plays a role in cell protection against oxidative stress by detoxifying peroxides and as sensor of hydrogen peroxide-mediated signaling events.</text>
</comment>
<evidence type="ECO:0000256" key="6">
    <source>
        <dbReference type="ARBA" id="ARBA00023002"/>
    </source>
</evidence>
<feature type="domain" description="Thioredoxin" evidence="14">
    <location>
        <begin position="3"/>
        <end position="152"/>
    </location>
</feature>
<evidence type="ECO:0000256" key="5">
    <source>
        <dbReference type="ARBA" id="ARBA00022862"/>
    </source>
</evidence>
<evidence type="ECO:0000313" key="16">
    <source>
        <dbReference type="Proteomes" id="UP000625316"/>
    </source>
</evidence>
<dbReference type="GO" id="GO:0008379">
    <property type="term" value="F:thioredoxin peroxidase activity"/>
    <property type="evidence" value="ECO:0007669"/>
    <property type="project" value="TreeGrafter"/>
</dbReference>
<name>A0A928VUX8_9CYAN</name>
<feature type="active site" description="Cysteine sulfenic acid (-SOH) intermediate; for peroxidase activity" evidence="13">
    <location>
        <position position="45"/>
    </location>
</feature>
<dbReference type="PROSITE" id="PS51352">
    <property type="entry name" value="THIOREDOXIN_2"/>
    <property type="match status" value="1"/>
</dbReference>
<keyword evidence="7" id="KW-1015">Disulfide bond</keyword>
<organism evidence="15 16">
    <name type="scientific">Romeriopsis navalis LEGE 11480</name>
    <dbReference type="NCBI Taxonomy" id="2777977"/>
    <lineage>
        <taxon>Bacteria</taxon>
        <taxon>Bacillati</taxon>
        <taxon>Cyanobacteriota</taxon>
        <taxon>Cyanophyceae</taxon>
        <taxon>Leptolyngbyales</taxon>
        <taxon>Leptolyngbyaceae</taxon>
        <taxon>Romeriopsis</taxon>
        <taxon>Romeriopsis navalis</taxon>
    </lineage>
</organism>
<comment type="catalytic activity">
    <reaction evidence="12">
        <text>a hydroperoxide + [thioredoxin]-dithiol = an alcohol + [thioredoxin]-disulfide + H2O</text>
        <dbReference type="Rhea" id="RHEA:62620"/>
        <dbReference type="Rhea" id="RHEA-COMP:10698"/>
        <dbReference type="Rhea" id="RHEA-COMP:10700"/>
        <dbReference type="ChEBI" id="CHEBI:15377"/>
        <dbReference type="ChEBI" id="CHEBI:29950"/>
        <dbReference type="ChEBI" id="CHEBI:30879"/>
        <dbReference type="ChEBI" id="CHEBI:35924"/>
        <dbReference type="ChEBI" id="CHEBI:50058"/>
        <dbReference type="EC" id="1.11.1.24"/>
    </reaction>
</comment>
<evidence type="ECO:0000256" key="4">
    <source>
        <dbReference type="ARBA" id="ARBA00022559"/>
    </source>
</evidence>
<reference evidence="15" key="1">
    <citation type="submission" date="2020-10" db="EMBL/GenBank/DDBJ databases">
        <authorList>
            <person name="Castelo-Branco R."/>
            <person name="Eusebio N."/>
            <person name="Adriana R."/>
            <person name="Vieira A."/>
            <person name="Brugerolle De Fraissinette N."/>
            <person name="Rezende De Castro R."/>
            <person name="Schneider M.P."/>
            <person name="Vasconcelos V."/>
            <person name="Leao P.N."/>
        </authorList>
    </citation>
    <scope>NUCLEOTIDE SEQUENCE</scope>
    <source>
        <strain evidence="15">LEGE 11480</strain>
    </source>
</reference>
<dbReference type="InterPro" id="IPR050924">
    <property type="entry name" value="Peroxiredoxin_BCP/PrxQ"/>
</dbReference>
<evidence type="ECO:0000256" key="9">
    <source>
        <dbReference type="ARBA" id="ARBA00032824"/>
    </source>
</evidence>
<dbReference type="NCBIfam" id="NF006960">
    <property type="entry name" value="PRK09437.1"/>
    <property type="match status" value="1"/>
</dbReference>
<keyword evidence="5" id="KW-0049">Antioxidant</keyword>
<dbReference type="AlphaFoldDB" id="A0A928VUX8"/>
<keyword evidence="16" id="KW-1185">Reference proteome</keyword>
<keyword evidence="4 15" id="KW-0575">Peroxidase</keyword>
<keyword evidence="6" id="KW-0560">Oxidoreductase</keyword>
<protein>
    <recommendedName>
        <fullName evidence="3">thioredoxin-dependent peroxiredoxin</fullName>
        <ecNumber evidence="3">1.11.1.24</ecNumber>
    </recommendedName>
    <alternativeName>
        <fullName evidence="11">Bacterioferritin comigratory protein</fullName>
    </alternativeName>
    <alternativeName>
        <fullName evidence="9">Thioredoxin peroxidase</fullName>
    </alternativeName>
</protein>
<evidence type="ECO:0000313" key="15">
    <source>
        <dbReference type="EMBL" id="MBE9033040.1"/>
    </source>
</evidence>
<dbReference type="GO" id="GO:0005737">
    <property type="term" value="C:cytoplasm"/>
    <property type="evidence" value="ECO:0007669"/>
    <property type="project" value="TreeGrafter"/>
</dbReference>
<evidence type="ECO:0000256" key="2">
    <source>
        <dbReference type="ARBA" id="ARBA00011245"/>
    </source>
</evidence>
<evidence type="ECO:0000256" key="3">
    <source>
        <dbReference type="ARBA" id="ARBA00013017"/>
    </source>
</evidence>
<dbReference type="InterPro" id="IPR000866">
    <property type="entry name" value="AhpC/TSA"/>
</dbReference>
<comment type="subunit">
    <text evidence="2">Monomer.</text>
</comment>
<comment type="caution">
    <text evidence="15">The sequence shown here is derived from an EMBL/GenBank/DDBJ whole genome shotgun (WGS) entry which is preliminary data.</text>
</comment>
<dbReference type="PANTHER" id="PTHR42801:SF4">
    <property type="entry name" value="AHPC_TSA FAMILY PROTEIN"/>
    <property type="match status" value="1"/>
</dbReference>
<dbReference type="GO" id="GO:0045454">
    <property type="term" value="P:cell redox homeostasis"/>
    <property type="evidence" value="ECO:0007669"/>
    <property type="project" value="TreeGrafter"/>
</dbReference>
<evidence type="ECO:0000256" key="8">
    <source>
        <dbReference type="ARBA" id="ARBA00023284"/>
    </source>
</evidence>
<dbReference type="EMBL" id="JADEXQ010000145">
    <property type="protein sequence ID" value="MBE9033040.1"/>
    <property type="molecule type" value="Genomic_DNA"/>
</dbReference>
<dbReference type="EC" id="1.11.1.24" evidence="3"/>
<dbReference type="SUPFAM" id="SSF52833">
    <property type="entry name" value="Thioredoxin-like"/>
    <property type="match status" value="1"/>
</dbReference>
<proteinExistence type="inferred from homology"/>
<dbReference type="PIRSF" id="PIRSF000239">
    <property type="entry name" value="AHPC"/>
    <property type="match status" value="1"/>
</dbReference>
<dbReference type="Gene3D" id="3.40.30.10">
    <property type="entry name" value="Glutaredoxin"/>
    <property type="match status" value="1"/>
</dbReference>
<evidence type="ECO:0000256" key="1">
    <source>
        <dbReference type="ARBA" id="ARBA00003330"/>
    </source>
</evidence>
<gene>
    <name evidence="15" type="primary">bcp</name>
    <name evidence="15" type="ORF">IQ266_25210</name>
</gene>
<dbReference type="InterPro" id="IPR013766">
    <property type="entry name" value="Thioredoxin_domain"/>
</dbReference>
<dbReference type="RefSeq" id="WP_264327853.1">
    <property type="nucleotide sequence ID" value="NZ_JADEXQ010000145.1"/>
</dbReference>
<evidence type="ECO:0000256" key="12">
    <source>
        <dbReference type="ARBA" id="ARBA00049091"/>
    </source>
</evidence>
<evidence type="ECO:0000259" key="14">
    <source>
        <dbReference type="PROSITE" id="PS51352"/>
    </source>
</evidence>
<accession>A0A928VUX8</accession>
<comment type="similarity">
    <text evidence="10">Belongs to the peroxiredoxin family. BCP/PrxQ subfamily.</text>
</comment>
<dbReference type="Pfam" id="PF00578">
    <property type="entry name" value="AhpC-TSA"/>
    <property type="match status" value="1"/>
</dbReference>
<evidence type="ECO:0000256" key="11">
    <source>
        <dbReference type="ARBA" id="ARBA00041373"/>
    </source>
</evidence>
<dbReference type="InterPro" id="IPR036249">
    <property type="entry name" value="Thioredoxin-like_sf"/>
</dbReference>
<dbReference type="InterPro" id="IPR024706">
    <property type="entry name" value="Peroxiredoxin_AhpC-typ"/>
</dbReference>
<sequence>MALQIGDQAPDFSVLNEKGETVSLESLQGKWVVLYFYPKDNTPGCNKEACAFRDNFEAFTEKNAVVLGVSLNDAKSHNKFIDKFNLPFSLLIDEDTQLSTAYESYGLKKFMGKEYMGITRNTFLIDPEGKIAKIYKKVKPEPHPIDVLSDLP</sequence>